<dbReference type="EMBL" id="JH711593">
    <property type="protein sequence ID" value="EIW74260.1"/>
    <property type="molecule type" value="Genomic_DNA"/>
</dbReference>
<dbReference type="OrthoDB" id="76676at2759"/>
<accession>R7SEI8</accession>
<name>R7SEI8_CONPW</name>
<dbReference type="RefSeq" id="XP_007775618.1">
    <property type="nucleotide sequence ID" value="XM_007777428.1"/>
</dbReference>
<evidence type="ECO:0000313" key="2">
    <source>
        <dbReference type="EMBL" id="EIW74260.1"/>
    </source>
</evidence>
<keyword evidence="3" id="KW-1185">Reference proteome</keyword>
<sequence length="198" mass="21685">MPKPNESVLFHEKKPIKTPSGTLPNGTPSKPSPAAPSSPRKAHLPRASPLPGTEDSAALPDGPFKEYKFMSSASNGWKYDVMKFDSAPRHGPAQARTQLLYNDTHCWDPQTPEAIGELPFKRQLDVPSRMVPWQHKSPCNGSLSYNRIYLNLVNPGSKAFNCILDANTVHSNYPSAVGLRPRFAPSVCAFGLHSGLRP</sequence>
<dbReference type="KEGG" id="cput:CONPUDRAFT_160304"/>
<dbReference type="AlphaFoldDB" id="R7SEI8"/>
<evidence type="ECO:0000313" key="3">
    <source>
        <dbReference type="Proteomes" id="UP000053558"/>
    </source>
</evidence>
<proteinExistence type="predicted"/>
<dbReference type="GeneID" id="19204260"/>
<gene>
    <name evidence="2" type="ORF">CONPUDRAFT_160304</name>
</gene>
<feature type="region of interest" description="Disordered" evidence="1">
    <location>
        <begin position="1"/>
        <end position="61"/>
    </location>
</feature>
<organism evidence="2 3">
    <name type="scientific">Coniophora puteana (strain RWD-64-598)</name>
    <name type="common">Brown rot fungus</name>
    <dbReference type="NCBI Taxonomy" id="741705"/>
    <lineage>
        <taxon>Eukaryota</taxon>
        <taxon>Fungi</taxon>
        <taxon>Dikarya</taxon>
        <taxon>Basidiomycota</taxon>
        <taxon>Agaricomycotina</taxon>
        <taxon>Agaricomycetes</taxon>
        <taxon>Agaricomycetidae</taxon>
        <taxon>Boletales</taxon>
        <taxon>Coniophorineae</taxon>
        <taxon>Coniophoraceae</taxon>
        <taxon>Coniophora</taxon>
    </lineage>
</organism>
<reference evidence="3" key="1">
    <citation type="journal article" date="2012" name="Science">
        <title>The Paleozoic origin of enzymatic lignin decomposition reconstructed from 31 fungal genomes.</title>
        <authorList>
            <person name="Floudas D."/>
            <person name="Binder M."/>
            <person name="Riley R."/>
            <person name="Barry K."/>
            <person name="Blanchette R.A."/>
            <person name="Henrissat B."/>
            <person name="Martinez A.T."/>
            <person name="Otillar R."/>
            <person name="Spatafora J.W."/>
            <person name="Yadav J.S."/>
            <person name="Aerts A."/>
            <person name="Benoit I."/>
            <person name="Boyd A."/>
            <person name="Carlson A."/>
            <person name="Copeland A."/>
            <person name="Coutinho P.M."/>
            <person name="de Vries R.P."/>
            <person name="Ferreira P."/>
            <person name="Findley K."/>
            <person name="Foster B."/>
            <person name="Gaskell J."/>
            <person name="Glotzer D."/>
            <person name="Gorecki P."/>
            <person name="Heitman J."/>
            <person name="Hesse C."/>
            <person name="Hori C."/>
            <person name="Igarashi K."/>
            <person name="Jurgens J.A."/>
            <person name="Kallen N."/>
            <person name="Kersten P."/>
            <person name="Kohler A."/>
            <person name="Kuees U."/>
            <person name="Kumar T.K.A."/>
            <person name="Kuo A."/>
            <person name="LaButti K."/>
            <person name="Larrondo L.F."/>
            <person name="Lindquist E."/>
            <person name="Ling A."/>
            <person name="Lombard V."/>
            <person name="Lucas S."/>
            <person name="Lundell T."/>
            <person name="Martin R."/>
            <person name="McLaughlin D.J."/>
            <person name="Morgenstern I."/>
            <person name="Morin E."/>
            <person name="Murat C."/>
            <person name="Nagy L.G."/>
            <person name="Nolan M."/>
            <person name="Ohm R.A."/>
            <person name="Patyshakuliyeva A."/>
            <person name="Rokas A."/>
            <person name="Ruiz-Duenas F.J."/>
            <person name="Sabat G."/>
            <person name="Salamov A."/>
            <person name="Samejima M."/>
            <person name="Schmutz J."/>
            <person name="Slot J.C."/>
            <person name="St John F."/>
            <person name="Stenlid J."/>
            <person name="Sun H."/>
            <person name="Sun S."/>
            <person name="Syed K."/>
            <person name="Tsang A."/>
            <person name="Wiebenga A."/>
            <person name="Young D."/>
            <person name="Pisabarro A."/>
            <person name="Eastwood D.C."/>
            <person name="Martin F."/>
            <person name="Cullen D."/>
            <person name="Grigoriev I.V."/>
            <person name="Hibbett D.S."/>
        </authorList>
    </citation>
    <scope>NUCLEOTIDE SEQUENCE [LARGE SCALE GENOMIC DNA]</scope>
    <source>
        <strain evidence="3">RWD-64-598 SS2</strain>
    </source>
</reference>
<evidence type="ECO:0000256" key="1">
    <source>
        <dbReference type="SAM" id="MobiDB-lite"/>
    </source>
</evidence>
<dbReference type="Proteomes" id="UP000053558">
    <property type="component" value="Unassembled WGS sequence"/>
</dbReference>
<protein>
    <submittedName>
        <fullName evidence="2">Uncharacterized protein</fullName>
    </submittedName>
</protein>